<dbReference type="Proteomes" id="UP000000235">
    <property type="component" value="Chromosome"/>
</dbReference>
<protein>
    <submittedName>
        <fullName evidence="3">Glyoxalase/bleomycin resistance protein/dioxygenase</fullName>
    </submittedName>
</protein>
<dbReference type="PROSITE" id="PS00934">
    <property type="entry name" value="GLYOXALASE_I_1"/>
    <property type="match status" value="1"/>
</dbReference>
<name>A4X6B6_SALTO</name>
<dbReference type="InterPro" id="IPR029068">
    <property type="entry name" value="Glyas_Bleomycin-R_OHBP_Dase"/>
</dbReference>
<dbReference type="GO" id="GO:0004462">
    <property type="term" value="F:lactoylglutathione lyase activity"/>
    <property type="evidence" value="ECO:0007669"/>
    <property type="project" value="InterPro"/>
</dbReference>
<dbReference type="InterPro" id="IPR018146">
    <property type="entry name" value="Glyoxalase_1_CS"/>
</dbReference>
<dbReference type="STRING" id="369723.Strop_1957"/>
<evidence type="ECO:0000313" key="3">
    <source>
        <dbReference type="EMBL" id="ABP54416.1"/>
    </source>
</evidence>
<dbReference type="SUPFAM" id="SSF54593">
    <property type="entry name" value="Glyoxalase/Bleomycin resistance protein/Dihydroxybiphenyl dioxygenase"/>
    <property type="match status" value="1"/>
</dbReference>
<dbReference type="RefSeq" id="WP_011905846.1">
    <property type="nucleotide sequence ID" value="NC_009380.1"/>
</dbReference>
<dbReference type="HOGENOM" id="CLU_046006_10_4_11"/>
<reference evidence="4" key="1">
    <citation type="journal article" date="2007" name="Proc. Natl. Acad. Sci. U.S.A.">
        <title>Genome sequencing reveals complex secondary metabolome in the marine actinomycete Salinispora tropica.</title>
        <authorList>
            <person name="Udwary D.W."/>
            <person name="Zeigler L."/>
            <person name="Asolkar R.N."/>
            <person name="Singan V."/>
            <person name="Lapidus A."/>
            <person name="Fenical W."/>
            <person name="Jensen P.R."/>
            <person name="Moore B.S."/>
        </authorList>
    </citation>
    <scope>NUCLEOTIDE SEQUENCE [LARGE SCALE GENOMIC DNA]</scope>
    <source>
        <strain evidence="4">ATCC BAA-916 / DSM 44818 / CNB-440</strain>
    </source>
</reference>
<dbReference type="InterPro" id="IPR037523">
    <property type="entry name" value="VOC_core"/>
</dbReference>
<keyword evidence="3" id="KW-0560">Oxidoreductase</keyword>
<keyword evidence="1" id="KW-0479">Metal-binding</keyword>
<organism evidence="3 4">
    <name type="scientific">Salinispora tropica (strain ATCC BAA-916 / DSM 44818 / JCM 13857 / NBRC 105044 / CNB-440)</name>
    <dbReference type="NCBI Taxonomy" id="369723"/>
    <lineage>
        <taxon>Bacteria</taxon>
        <taxon>Bacillati</taxon>
        <taxon>Actinomycetota</taxon>
        <taxon>Actinomycetes</taxon>
        <taxon>Micromonosporales</taxon>
        <taxon>Micromonosporaceae</taxon>
        <taxon>Salinispora</taxon>
    </lineage>
</organism>
<dbReference type="PROSITE" id="PS51819">
    <property type="entry name" value="VOC"/>
    <property type="match status" value="1"/>
</dbReference>
<keyword evidence="3" id="KW-0223">Dioxygenase</keyword>
<accession>A4X6B6</accession>
<dbReference type="Gene3D" id="3.10.180.10">
    <property type="entry name" value="2,3-Dihydroxybiphenyl 1,2-Dioxygenase, domain 1"/>
    <property type="match status" value="1"/>
</dbReference>
<dbReference type="GO" id="GO:0046872">
    <property type="term" value="F:metal ion binding"/>
    <property type="evidence" value="ECO:0007669"/>
    <property type="project" value="UniProtKB-KW"/>
</dbReference>
<dbReference type="PANTHER" id="PTHR36437:SF2">
    <property type="entry name" value="GLYOXALASE_BLEOMYCIN RESISTANCE PROTEIN_DIOXYGENASE"/>
    <property type="match status" value="1"/>
</dbReference>
<evidence type="ECO:0000259" key="2">
    <source>
        <dbReference type="PROSITE" id="PS51819"/>
    </source>
</evidence>
<dbReference type="KEGG" id="stp:Strop_1957"/>
<sequence>MISHVSQVGVYVNDQDAALAFYTEKLGFEVRSLREGPGMKWIEVAPPSGQTTISLASKDFPVGDEAKIGVYTDIAFETQDIHGLYETYRQRGVKFTNEPELQPYGKWFAAFLDQDGNQFFVFQPVE</sequence>
<dbReference type="EMBL" id="CP000667">
    <property type="protein sequence ID" value="ABP54416.1"/>
    <property type="molecule type" value="Genomic_DNA"/>
</dbReference>
<dbReference type="InterPro" id="IPR004360">
    <property type="entry name" value="Glyas_Fos-R_dOase_dom"/>
</dbReference>
<proteinExistence type="predicted"/>
<dbReference type="eggNOG" id="COG0346">
    <property type="taxonomic scope" value="Bacteria"/>
</dbReference>
<dbReference type="GO" id="GO:0051213">
    <property type="term" value="F:dioxygenase activity"/>
    <property type="evidence" value="ECO:0007669"/>
    <property type="project" value="UniProtKB-KW"/>
</dbReference>
<feature type="domain" description="VOC" evidence="2">
    <location>
        <begin position="4"/>
        <end position="124"/>
    </location>
</feature>
<dbReference type="PATRIC" id="fig|369723.5.peg.2006"/>
<keyword evidence="4" id="KW-1185">Reference proteome</keyword>
<dbReference type="AlphaFoldDB" id="A4X6B6"/>
<dbReference type="PANTHER" id="PTHR36437">
    <property type="entry name" value="GLYOXALASE/BLEOMYCIN RESISTANCE PROTEIN/DIOXYGENASE"/>
    <property type="match status" value="1"/>
</dbReference>
<evidence type="ECO:0000256" key="1">
    <source>
        <dbReference type="ARBA" id="ARBA00022723"/>
    </source>
</evidence>
<gene>
    <name evidence="3" type="ordered locus">Strop_1957</name>
</gene>
<evidence type="ECO:0000313" key="4">
    <source>
        <dbReference type="Proteomes" id="UP000000235"/>
    </source>
</evidence>
<dbReference type="Pfam" id="PF00903">
    <property type="entry name" value="Glyoxalase"/>
    <property type="match status" value="1"/>
</dbReference>